<keyword evidence="2" id="KW-1185">Reference proteome</keyword>
<dbReference type="RefSeq" id="WP_289723575.1">
    <property type="nucleotide sequence ID" value="NZ_JAUDUY010000001.1"/>
</dbReference>
<protein>
    <submittedName>
        <fullName evidence="1">Uncharacterized protein</fullName>
    </submittedName>
</protein>
<gene>
    <name evidence="1" type="ORF">QU605_01960</name>
</gene>
<organism evidence="1 2">
    <name type="scientific">Robiginitalea aurantiaca</name>
    <dbReference type="NCBI Taxonomy" id="3056915"/>
    <lineage>
        <taxon>Bacteria</taxon>
        <taxon>Pseudomonadati</taxon>
        <taxon>Bacteroidota</taxon>
        <taxon>Flavobacteriia</taxon>
        <taxon>Flavobacteriales</taxon>
        <taxon>Flavobacteriaceae</taxon>
        <taxon>Robiginitalea</taxon>
    </lineage>
</organism>
<name>A0ABT7WBB3_9FLAO</name>
<dbReference type="EMBL" id="JAUDUY010000001">
    <property type="protein sequence ID" value="MDM9630216.1"/>
    <property type="molecule type" value="Genomic_DNA"/>
</dbReference>
<evidence type="ECO:0000313" key="1">
    <source>
        <dbReference type="EMBL" id="MDM9630216.1"/>
    </source>
</evidence>
<dbReference type="Proteomes" id="UP001174839">
    <property type="component" value="Unassembled WGS sequence"/>
</dbReference>
<evidence type="ECO:0000313" key="2">
    <source>
        <dbReference type="Proteomes" id="UP001174839"/>
    </source>
</evidence>
<accession>A0ABT7WBB3</accession>
<sequence length="104" mass="12120">MKRNLYTKDEITLCTYIARLGRNEFDEHDIHKLKKRSVASIKMKIQNIASMLDEEGYPTDNNVSKLTGKPPGEKGRRTNWDIVRNLTVLNKQEFLSLCQRIINI</sequence>
<proteinExistence type="predicted"/>
<comment type="caution">
    <text evidence="1">The sequence shown here is derived from an EMBL/GenBank/DDBJ whole genome shotgun (WGS) entry which is preliminary data.</text>
</comment>
<reference evidence="1" key="1">
    <citation type="submission" date="2023-06" db="EMBL/GenBank/DDBJ databases">
        <title>Robiginitalea aurantiacus sp. nov. and Algoriphagus sediminis sp. nov., isolated from coastal sediment.</title>
        <authorList>
            <person name="Zhou Z.Y."/>
            <person name="An J."/>
            <person name="Jia Y.W."/>
            <person name="Du Z.J."/>
        </authorList>
    </citation>
    <scope>NUCLEOTIDE SEQUENCE</scope>
    <source>
        <strain evidence="1">M39</strain>
    </source>
</reference>